<dbReference type="RefSeq" id="WP_017741094.1">
    <property type="nucleotide sequence ID" value="NZ_KQ976355.1"/>
</dbReference>
<evidence type="ECO:0008006" key="3">
    <source>
        <dbReference type="Google" id="ProtNLM"/>
    </source>
</evidence>
<organism evidence="1 2">
    <name type="scientific">Scytonema hofmannii PCC 7110</name>
    <dbReference type="NCBI Taxonomy" id="128403"/>
    <lineage>
        <taxon>Bacteria</taxon>
        <taxon>Bacillati</taxon>
        <taxon>Cyanobacteriota</taxon>
        <taxon>Cyanophyceae</taxon>
        <taxon>Nostocales</taxon>
        <taxon>Scytonemataceae</taxon>
        <taxon>Scytonema</taxon>
    </lineage>
</organism>
<proteinExistence type="predicted"/>
<dbReference type="STRING" id="128403.WA1_50215"/>
<evidence type="ECO:0000313" key="1">
    <source>
        <dbReference type="EMBL" id="KYC34902.1"/>
    </source>
</evidence>
<evidence type="ECO:0000313" key="2">
    <source>
        <dbReference type="Proteomes" id="UP000076925"/>
    </source>
</evidence>
<reference evidence="1 2" key="1">
    <citation type="journal article" date="2013" name="Genome Biol. Evol.">
        <title>Genomes of Stigonematalean cyanobacteria (subsection V) and the evolution of oxygenic photosynthesis from prokaryotes to plastids.</title>
        <authorList>
            <person name="Dagan T."/>
            <person name="Roettger M."/>
            <person name="Stucken K."/>
            <person name="Landan G."/>
            <person name="Koch R."/>
            <person name="Major P."/>
            <person name="Gould S.B."/>
            <person name="Goremykin V.V."/>
            <person name="Rippka R."/>
            <person name="Tandeau de Marsac N."/>
            <person name="Gugger M."/>
            <person name="Lockhart P.J."/>
            <person name="Allen J.F."/>
            <person name="Brune I."/>
            <person name="Maus I."/>
            <person name="Puhler A."/>
            <person name="Martin W.F."/>
        </authorList>
    </citation>
    <scope>NUCLEOTIDE SEQUENCE [LARGE SCALE GENOMIC DNA]</scope>
    <source>
        <strain evidence="1 2">PCC 7110</strain>
    </source>
</reference>
<protein>
    <recommendedName>
        <fullName evidence="3">DUF559 domain-containing protein</fullName>
    </recommendedName>
</protein>
<gene>
    <name evidence="1" type="ORF">WA1_50215</name>
</gene>
<keyword evidence="2" id="KW-1185">Reference proteome</keyword>
<dbReference type="OrthoDB" id="490543at2"/>
<dbReference type="AlphaFoldDB" id="A0A139WR44"/>
<comment type="caution">
    <text evidence="1">The sequence shown here is derived from an EMBL/GenBank/DDBJ whole genome shotgun (WGS) entry which is preliminary data.</text>
</comment>
<name>A0A139WR44_9CYAN</name>
<sequence length="239" mass="27429">MTQYSYSYPDEAGFLYTLRMYLEGNGNENISFLLSKAQCHFSCSDSYTQVEWDTFWLYIDFRVPIPQLSKFTPEVKKTIEDAIRVVFPPDAGYILSSIYVAPFIESPPEEEITAANNGSLGSVGTIEYDKLRFRSKTETRIYDALKRASVLFFPNATAVLGGKDEKREPDFLVCKDGKWGILEVMGDQYHPPSTAMRDHDRARLFKDYGLICIEFYDACQCYEKPDEVVADFLVRLSRL</sequence>
<dbReference type="EMBL" id="ANNX02000064">
    <property type="protein sequence ID" value="KYC34902.1"/>
    <property type="molecule type" value="Genomic_DNA"/>
</dbReference>
<accession>A0A139WR44</accession>
<dbReference type="Proteomes" id="UP000076925">
    <property type="component" value="Unassembled WGS sequence"/>
</dbReference>